<dbReference type="Pfam" id="PF02049">
    <property type="entry name" value="FliE"/>
    <property type="match status" value="1"/>
</dbReference>
<evidence type="ECO:0000313" key="7">
    <source>
        <dbReference type="EMBL" id="KPL71095.1"/>
    </source>
</evidence>
<feature type="region of interest" description="Disordered" evidence="6">
    <location>
        <begin position="1"/>
        <end position="24"/>
    </location>
</feature>
<dbReference type="HAMAP" id="MF_00724">
    <property type="entry name" value="FliE"/>
    <property type="match status" value="1"/>
</dbReference>
<dbReference type="InterPro" id="IPR001624">
    <property type="entry name" value="FliE"/>
</dbReference>
<evidence type="ECO:0000256" key="5">
    <source>
        <dbReference type="NCBIfam" id="TIGR00205"/>
    </source>
</evidence>
<dbReference type="PRINTS" id="PR01006">
    <property type="entry name" value="FLGHOOKFLIE"/>
</dbReference>
<evidence type="ECO:0000256" key="1">
    <source>
        <dbReference type="ARBA" id="ARBA00004117"/>
    </source>
</evidence>
<comment type="subcellular location">
    <subcellularLocation>
        <location evidence="1 4">Bacterial flagellum basal body</location>
    </subcellularLocation>
</comment>
<dbReference type="GO" id="GO:0005198">
    <property type="term" value="F:structural molecule activity"/>
    <property type="evidence" value="ECO:0007669"/>
    <property type="project" value="UniProtKB-UniRule"/>
</dbReference>
<evidence type="ECO:0000256" key="3">
    <source>
        <dbReference type="ARBA" id="ARBA00023143"/>
    </source>
</evidence>
<sequence length="98" mass="10758">MNVPGIRTYLPSQVNSTGKTPATNTLKEVGKTFDSMLQQLSDTQQTSDDLLTKLAAGEDVDIHQVMIAADQTDISFRIALGIRDKLVDAYKEISRMSV</sequence>
<dbReference type="PANTHER" id="PTHR34653">
    <property type="match status" value="1"/>
</dbReference>
<feature type="compositionally biased region" description="Polar residues" evidence="6">
    <location>
        <begin position="10"/>
        <end position="24"/>
    </location>
</feature>
<protein>
    <recommendedName>
        <fullName evidence="4 5">Flagellar hook-basal body complex protein FliE</fullName>
    </recommendedName>
</protein>
<comment type="caution">
    <text evidence="7">The sequence shown here is derived from an EMBL/GenBank/DDBJ whole genome shotgun (WGS) entry which is preliminary data.</text>
</comment>
<dbReference type="PANTHER" id="PTHR34653:SF1">
    <property type="entry name" value="FLAGELLAR HOOK-BASAL BODY COMPLEX PROTEIN FLIE"/>
    <property type="match status" value="1"/>
</dbReference>
<reference evidence="7 8" key="1">
    <citation type="submission" date="2015-07" db="EMBL/GenBank/DDBJ databases">
        <title>Genome sequence of Leptolinea tardivitalis DSM 16556.</title>
        <authorList>
            <person name="Hemp J."/>
            <person name="Ward L.M."/>
            <person name="Pace L.A."/>
            <person name="Fischer W.W."/>
        </authorList>
    </citation>
    <scope>NUCLEOTIDE SEQUENCE [LARGE SCALE GENOMIC DNA]</scope>
    <source>
        <strain evidence="7 8">YMTK-2</strain>
    </source>
</reference>
<dbReference type="GO" id="GO:0071973">
    <property type="term" value="P:bacterial-type flagellum-dependent cell motility"/>
    <property type="evidence" value="ECO:0007669"/>
    <property type="project" value="InterPro"/>
</dbReference>
<evidence type="ECO:0000256" key="2">
    <source>
        <dbReference type="ARBA" id="ARBA00009272"/>
    </source>
</evidence>
<evidence type="ECO:0000256" key="6">
    <source>
        <dbReference type="SAM" id="MobiDB-lite"/>
    </source>
</evidence>
<dbReference type="Proteomes" id="UP000050430">
    <property type="component" value="Unassembled WGS sequence"/>
</dbReference>
<dbReference type="EMBL" id="LGCK01000012">
    <property type="protein sequence ID" value="KPL71095.1"/>
    <property type="molecule type" value="Genomic_DNA"/>
</dbReference>
<evidence type="ECO:0000313" key="8">
    <source>
        <dbReference type="Proteomes" id="UP000050430"/>
    </source>
</evidence>
<dbReference type="OrthoDB" id="9812413at2"/>
<keyword evidence="8" id="KW-1185">Reference proteome</keyword>
<dbReference type="RefSeq" id="WP_062422842.1">
    <property type="nucleotide sequence ID" value="NZ_BBYA01000011.1"/>
</dbReference>
<evidence type="ECO:0000256" key="4">
    <source>
        <dbReference type="HAMAP-Rule" id="MF_00724"/>
    </source>
</evidence>
<gene>
    <name evidence="4" type="primary">fliE</name>
    <name evidence="7" type="ORF">ADM99_12550</name>
</gene>
<keyword evidence="3 4" id="KW-0975">Bacterial flagellum</keyword>
<dbReference type="AlphaFoldDB" id="A0A0P6X9I2"/>
<organism evidence="7 8">
    <name type="scientific">Leptolinea tardivitalis</name>
    <dbReference type="NCBI Taxonomy" id="229920"/>
    <lineage>
        <taxon>Bacteria</taxon>
        <taxon>Bacillati</taxon>
        <taxon>Chloroflexota</taxon>
        <taxon>Anaerolineae</taxon>
        <taxon>Anaerolineales</taxon>
        <taxon>Anaerolineaceae</taxon>
        <taxon>Leptolinea</taxon>
    </lineage>
</organism>
<dbReference type="GO" id="GO:0003774">
    <property type="term" value="F:cytoskeletal motor activity"/>
    <property type="evidence" value="ECO:0007669"/>
    <property type="project" value="InterPro"/>
</dbReference>
<name>A0A0P6X9I2_9CHLR</name>
<accession>A0A0P6X9I2</accession>
<dbReference type="GO" id="GO:0009425">
    <property type="term" value="C:bacterial-type flagellum basal body"/>
    <property type="evidence" value="ECO:0007669"/>
    <property type="project" value="UniProtKB-SubCell"/>
</dbReference>
<comment type="similarity">
    <text evidence="2 4">Belongs to the FliE family.</text>
</comment>
<dbReference type="NCBIfam" id="TIGR00205">
    <property type="entry name" value="fliE"/>
    <property type="match status" value="1"/>
</dbReference>
<dbReference type="STRING" id="229920.ADM99_12550"/>
<proteinExistence type="inferred from homology"/>